<protein>
    <submittedName>
        <fullName evidence="3">Class I SAM-dependent methyltransferase</fullName>
    </submittedName>
    <submittedName>
        <fullName evidence="2">Methyltransferase domain</fullName>
    </submittedName>
</protein>
<sequence>MSLNTNDGSKVYTPLSLALYDWWVLNISNNYAWRCNTDEFLIPHFKSHLGNNHMDIGVGTGFYLKKAADEINKISLSDLNIHSLEYAKKYIYDEKLNSCFCHDIFNRFTGELRGAFDSVSIFYLLHCLPGKMSDKKQAIINISETLKDDGTLYGATILGKGVKHNRFGSKLMSVYNKKGIFSNVYDSADSLETTLASLFEDVSVNIQGAVALFTAKNKKIKCSKI</sequence>
<keyword evidence="2" id="KW-0489">Methyltransferase</keyword>
<gene>
    <name evidence="2" type="ORF">GHA_03080</name>
    <name evidence="3" type="ORF">OGX73_16960</name>
</gene>
<dbReference type="GeneID" id="92276298"/>
<reference evidence="2" key="1">
    <citation type="submission" date="2020-05" db="EMBL/GenBank/DDBJ databases">
        <authorList>
            <person name="Delgado-Blas J."/>
        </authorList>
    </citation>
    <scope>NUCLEOTIDE SEQUENCE</scope>
    <source>
        <strain evidence="2">BB1453</strain>
    </source>
</reference>
<dbReference type="Gene3D" id="3.40.50.150">
    <property type="entry name" value="Vaccinia Virus protein VP39"/>
    <property type="match status" value="1"/>
</dbReference>
<accession>A0A9N8D131</accession>
<dbReference type="RefSeq" id="WP_164456057.1">
    <property type="nucleotide sequence ID" value="NZ_ABDWLN020000060.1"/>
</dbReference>
<dbReference type="InterPro" id="IPR029063">
    <property type="entry name" value="SAM-dependent_MTases_sf"/>
</dbReference>
<proteinExistence type="predicted"/>
<keyword evidence="2" id="KW-0808">Transferase</keyword>
<dbReference type="InterPro" id="IPR016584">
    <property type="entry name" value="MeTrfase_VrtF"/>
</dbReference>
<feature type="domain" description="Methyltransferase type 12" evidence="1">
    <location>
        <begin position="54"/>
        <end position="152"/>
    </location>
</feature>
<name>A0A9N8D131_PRORE</name>
<dbReference type="InterPro" id="IPR013217">
    <property type="entry name" value="Methyltransf_12"/>
</dbReference>
<dbReference type="Pfam" id="PF08242">
    <property type="entry name" value="Methyltransf_12"/>
    <property type="match status" value="1"/>
</dbReference>
<reference evidence="3" key="2">
    <citation type="submission" date="2022-10" db="EMBL/GenBank/DDBJ databases">
        <title>Bacterial isolates recovered from the One Health project in Brazil.</title>
        <authorList>
            <person name="Valiatti T.B."/>
            <person name="Santos F."/>
            <person name="Cayo R."/>
            <person name="Gales A.C."/>
        </authorList>
    </citation>
    <scope>NUCLEOTIDE SEQUENCE</scope>
    <source>
        <strain evidence="3">PVR188</strain>
    </source>
</reference>
<evidence type="ECO:0000313" key="4">
    <source>
        <dbReference type="Proteomes" id="UP000834611"/>
    </source>
</evidence>
<evidence type="ECO:0000313" key="2">
    <source>
        <dbReference type="EMBL" id="CAB5705832.1"/>
    </source>
</evidence>
<dbReference type="Proteomes" id="UP001159001">
    <property type="component" value="Unassembled WGS sequence"/>
</dbReference>
<dbReference type="PIRSF" id="PIRSF011491">
    <property type="entry name" value="Mtase_YbcY_prd"/>
    <property type="match status" value="1"/>
</dbReference>
<dbReference type="SUPFAM" id="SSF53335">
    <property type="entry name" value="S-adenosyl-L-methionine-dependent methyltransferases"/>
    <property type="match status" value="1"/>
</dbReference>
<dbReference type="EMBL" id="CAHPSF010000009">
    <property type="protein sequence ID" value="CAB5705832.1"/>
    <property type="molecule type" value="Genomic_DNA"/>
</dbReference>
<dbReference type="Proteomes" id="UP000834611">
    <property type="component" value="Unassembled WGS sequence"/>
</dbReference>
<evidence type="ECO:0000313" key="3">
    <source>
        <dbReference type="EMBL" id="MDI9094315.1"/>
    </source>
</evidence>
<organism evidence="2 4">
    <name type="scientific">Providencia rettgeri</name>
    <dbReference type="NCBI Taxonomy" id="587"/>
    <lineage>
        <taxon>Bacteria</taxon>
        <taxon>Pseudomonadati</taxon>
        <taxon>Pseudomonadota</taxon>
        <taxon>Gammaproteobacteria</taxon>
        <taxon>Enterobacterales</taxon>
        <taxon>Morganellaceae</taxon>
        <taxon>Providencia</taxon>
    </lineage>
</organism>
<comment type="caution">
    <text evidence="2">The sequence shown here is derived from an EMBL/GenBank/DDBJ whole genome shotgun (WGS) entry which is preliminary data.</text>
</comment>
<evidence type="ECO:0000259" key="1">
    <source>
        <dbReference type="Pfam" id="PF08242"/>
    </source>
</evidence>
<dbReference type="GO" id="GO:0032259">
    <property type="term" value="P:methylation"/>
    <property type="evidence" value="ECO:0007669"/>
    <property type="project" value="UniProtKB-KW"/>
</dbReference>
<dbReference type="AlphaFoldDB" id="A0A9N8D131"/>
<dbReference type="EMBL" id="JAOWIN010000013">
    <property type="protein sequence ID" value="MDI9094315.1"/>
    <property type="molecule type" value="Genomic_DNA"/>
</dbReference>
<dbReference type="GO" id="GO:0008168">
    <property type="term" value="F:methyltransferase activity"/>
    <property type="evidence" value="ECO:0007669"/>
    <property type="project" value="UniProtKB-KW"/>
</dbReference>